<dbReference type="Pfam" id="PF01196">
    <property type="entry name" value="Ribosomal_L17"/>
    <property type="match status" value="1"/>
</dbReference>
<dbReference type="EMBL" id="WIGN01000009">
    <property type="protein sequence ID" value="KAF6819569.1"/>
    <property type="molecule type" value="Genomic_DNA"/>
</dbReference>
<feature type="region of interest" description="Disordered" evidence="5">
    <location>
        <begin position="178"/>
        <end position="208"/>
    </location>
</feature>
<keyword evidence="7" id="KW-1185">Reference proteome</keyword>
<organism evidence="6 7">
    <name type="scientific">Colletotrichum sojae</name>
    <dbReference type="NCBI Taxonomy" id="2175907"/>
    <lineage>
        <taxon>Eukaryota</taxon>
        <taxon>Fungi</taxon>
        <taxon>Dikarya</taxon>
        <taxon>Ascomycota</taxon>
        <taxon>Pezizomycotina</taxon>
        <taxon>Sordariomycetes</taxon>
        <taxon>Hypocreomycetidae</taxon>
        <taxon>Glomerellales</taxon>
        <taxon>Glomerellaceae</taxon>
        <taxon>Colletotrichum</taxon>
        <taxon>Colletotrichum orchidearum species complex</taxon>
    </lineage>
</organism>
<dbReference type="InterPro" id="IPR047859">
    <property type="entry name" value="Ribosomal_bL17_CS"/>
</dbReference>
<dbReference type="SUPFAM" id="SSF64263">
    <property type="entry name" value="Prokaryotic ribosomal protein L17"/>
    <property type="match status" value="1"/>
</dbReference>
<proteinExistence type="inferred from homology"/>
<sequence length="208" mass="24236">MAGGLVKYRHLSRNSAARKALLRGLVTQLIEHENIQTTYAKAKEAQRLAEKLITYAKRDNEETRRKAQAVLYEPFKHFPKLFDELKKRYASRPGGYTRVLRTEPKNSYDQADSAILELVDGKKDTRFAMTAKIVARDRLEGRPSTEITLKNVEKVTRYSGKAKFGTMVDRFYGLLKKEERQQKEDTEERHEREAERKKKEKAQENDVD</sequence>
<comment type="similarity">
    <text evidence="1 4">Belongs to the bacterial ribosomal protein bL17 family.</text>
</comment>
<dbReference type="InterPro" id="IPR036373">
    <property type="entry name" value="Ribosomal_bL17_sf"/>
</dbReference>
<dbReference type="PROSITE" id="PS01167">
    <property type="entry name" value="RIBOSOMAL_L17"/>
    <property type="match status" value="1"/>
</dbReference>
<dbReference type="Proteomes" id="UP000652219">
    <property type="component" value="Unassembled WGS sequence"/>
</dbReference>
<dbReference type="GO" id="GO:0006412">
    <property type="term" value="P:translation"/>
    <property type="evidence" value="ECO:0007669"/>
    <property type="project" value="InterPro"/>
</dbReference>
<evidence type="ECO:0000256" key="4">
    <source>
        <dbReference type="RuleBase" id="RU000660"/>
    </source>
</evidence>
<evidence type="ECO:0000313" key="7">
    <source>
        <dbReference type="Proteomes" id="UP000652219"/>
    </source>
</evidence>
<dbReference type="NCBIfam" id="TIGR00059">
    <property type="entry name" value="L17"/>
    <property type="match status" value="1"/>
</dbReference>
<dbReference type="Gene3D" id="3.90.1030.10">
    <property type="entry name" value="Ribosomal protein L17"/>
    <property type="match status" value="1"/>
</dbReference>
<accession>A0A8H6JUH2</accession>
<keyword evidence="3 4" id="KW-0687">Ribonucleoprotein</keyword>
<dbReference type="GO" id="GO:0005762">
    <property type="term" value="C:mitochondrial large ribosomal subunit"/>
    <property type="evidence" value="ECO:0007669"/>
    <property type="project" value="TreeGrafter"/>
</dbReference>
<protein>
    <submittedName>
        <fullName evidence="6">Ribosomal protein L17</fullName>
    </submittedName>
</protein>
<evidence type="ECO:0000256" key="2">
    <source>
        <dbReference type="ARBA" id="ARBA00022980"/>
    </source>
</evidence>
<evidence type="ECO:0000256" key="1">
    <source>
        <dbReference type="ARBA" id="ARBA00008777"/>
    </source>
</evidence>
<evidence type="ECO:0000256" key="5">
    <source>
        <dbReference type="SAM" id="MobiDB-lite"/>
    </source>
</evidence>
<evidence type="ECO:0000256" key="3">
    <source>
        <dbReference type="ARBA" id="ARBA00023274"/>
    </source>
</evidence>
<reference evidence="6 7" key="1">
    <citation type="journal article" date="2020" name="Phytopathology">
        <title>Genome Sequence Resources of Colletotrichum truncatum, C. plurivorum, C. musicola, and C. sojae: Four Species Pathogenic to Soybean (Glycine max).</title>
        <authorList>
            <person name="Rogerio F."/>
            <person name="Boufleur T.R."/>
            <person name="Ciampi-Guillardi M."/>
            <person name="Sukno S.A."/>
            <person name="Thon M.R."/>
            <person name="Massola Junior N.S."/>
            <person name="Baroncelli R."/>
        </authorList>
    </citation>
    <scope>NUCLEOTIDE SEQUENCE [LARGE SCALE GENOMIC DNA]</scope>
    <source>
        <strain evidence="6 7">LFN0009</strain>
    </source>
</reference>
<dbReference type="InterPro" id="IPR000456">
    <property type="entry name" value="Ribosomal_bL17"/>
</dbReference>
<gene>
    <name evidence="6" type="ORF">CSOJ01_01312</name>
</gene>
<evidence type="ECO:0000313" key="6">
    <source>
        <dbReference type="EMBL" id="KAF6819569.1"/>
    </source>
</evidence>
<dbReference type="PANTHER" id="PTHR14413:SF16">
    <property type="entry name" value="LARGE RIBOSOMAL SUBUNIT PROTEIN BL17M"/>
    <property type="match status" value="1"/>
</dbReference>
<dbReference type="GO" id="GO:0003735">
    <property type="term" value="F:structural constituent of ribosome"/>
    <property type="evidence" value="ECO:0007669"/>
    <property type="project" value="InterPro"/>
</dbReference>
<dbReference type="PANTHER" id="PTHR14413">
    <property type="entry name" value="RIBOSOMAL PROTEIN L17"/>
    <property type="match status" value="1"/>
</dbReference>
<dbReference type="AlphaFoldDB" id="A0A8H6JUH2"/>
<keyword evidence="2 4" id="KW-0689">Ribosomal protein</keyword>
<name>A0A8H6JUH2_9PEZI</name>
<comment type="caution">
    <text evidence="6">The sequence shown here is derived from an EMBL/GenBank/DDBJ whole genome shotgun (WGS) entry which is preliminary data.</text>
</comment>